<organism evidence="2 3">
    <name type="scientific">Microcoleus anatoxicus PTRS2</name>
    <dbReference type="NCBI Taxonomy" id="2705321"/>
    <lineage>
        <taxon>Bacteria</taxon>
        <taxon>Bacillati</taxon>
        <taxon>Cyanobacteriota</taxon>
        <taxon>Cyanophyceae</taxon>
        <taxon>Oscillatoriophycideae</taxon>
        <taxon>Oscillatoriales</taxon>
        <taxon>Microcoleaceae</taxon>
        <taxon>Microcoleus</taxon>
        <taxon>Microcoleus anatoxicus</taxon>
    </lineage>
</organism>
<evidence type="ECO:0000256" key="1">
    <source>
        <dbReference type="SAM" id="MobiDB-lite"/>
    </source>
</evidence>
<gene>
    <name evidence="2" type="ORF">WMG39_11700</name>
</gene>
<dbReference type="Pfam" id="PF08852">
    <property type="entry name" value="DUF1822"/>
    <property type="match status" value="2"/>
</dbReference>
<keyword evidence="3" id="KW-1185">Reference proteome</keyword>
<dbReference type="Proteomes" id="UP001384579">
    <property type="component" value="Unassembled WGS sequence"/>
</dbReference>
<dbReference type="EMBL" id="JBBLXS010000125">
    <property type="protein sequence ID" value="MEK0185504.1"/>
    <property type="molecule type" value="Genomic_DNA"/>
</dbReference>
<sequence length="440" mass="49182">SKALKLAKSFQEQYESPAKARQVYLNTLAVYAVDTYCQCLGIETDLEASDSLNPVMQTLMNVADIEIIGIGKLECRPVLPTDENCYIPADTWENRIGYVAVEIDESSREATLFGFYAPINPLEMMEQISCESFQPLEAFLDHLHRLETALDFFHSHNPVAVKVRERLNEQSLPEIIAEMERIYRTYNKYDRRYAGGEFLANYVPANPGFAFRGGASVVDREESDDSQQTELQDLAEELLEKLDEIWGGDDSDESVNSESSTNQSSDTPGQIPQPVIVPPSTTTAGLISLNEWLQKSESNPQYNWQSLESFLSNQEGNLIFRFASAPRSRTADIESPTLSASKVREISLAGYPVVLIVNCQKNTEKTEVLIRLYPLSAAQTYLPAGIKLIVIDSESGEIFLEAQARSADNWIQLEFSGEVGEPFSVKVAMEDAEITEHFAI</sequence>
<evidence type="ECO:0000313" key="3">
    <source>
        <dbReference type="Proteomes" id="UP001384579"/>
    </source>
</evidence>
<comment type="caution">
    <text evidence="2">The sequence shown here is derived from an EMBL/GenBank/DDBJ whole genome shotgun (WGS) entry which is preliminary data.</text>
</comment>
<proteinExistence type="predicted"/>
<feature type="region of interest" description="Disordered" evidence="1">
    <location>
        <begin position="247"/>
        <end position="277"/>
    </location>
</feature>
<dbReference type="RefSeq" id="WP_340541461.1">
    <property type="nucleotide sequence ID" value="NZ_JBBLXS010000125.1"/>
</dbReference>
<evidence type="ECO:0000313" key="2">
    <source>
        <dbReference type="EMBL" id="MEK0185504.1"/>
    </source>
</evidence>
<feature type="compositionally biased region" description="Low complexity" evidence="1">
    <location>
        <begin position="256"/>
        <end position="274"/>
    </location>
</feature>
<name>A0ABU8YMA7_9CYAN</name>
<dbReference type="InterPro" id="IPR014951">
    <property type="entry name" value="DUF1822"/>
</dbReference>
<feature type="non-terminal residue" evidence="2">
    <location>
        <position position="1"/>
    </location>
</feature>
<protein>
    <submittedName>
        <fullName evidence="2">DUF1822 family protein</fullName>
    </submittedName>
</protein>
<reference evidence="2 3" key="1">
    <citation type="journal article" date="2020" name="Harmful Algae">
        <title>Molecular and morphological characterization of a novel dihydroanatoxin-a producing Microcoleus species (cyanobacteria) from the Russian River, California, USA.</title>
        <authorList>
            <person name="Conklin K.Y."/>
            <person name="Stancheva R."/>
            <person name="Otten T.G."/>
            <person name="Fadness R."/>
            <person name="Boyer G.L."/>
            <person name="Read B."/>
            <person name="Zhang X."/>
            <person name="Sheath R.G."/>
        </authorList>
    </citation>
    <scope>NUCLEOTIDE SEQUENCE [LARGE SCALE GENOMIC DNA]</scope>
    <source>
        <strain evidence="2 3">PTRS2</strain>
    </source>
</reference>
<accession>A0ABU8YMA7</accession>